<sequence>MKRVAIIWLVVGFLLVALYGLNPPKAAFDRFILAHVKEQQHIRKGEFADQLYSFLGPALIDQLSGRNDCYFFSLYTLDLPGQPSRRFLGILHIFLPV</sequence>
<evidence type="ECO:0000313" key="1">
    <source>
        <dbReference type="EMBL" id="HFT93358.1"/>
    </source>
</evidence>
<protein>
    <recommendedName>
        <fullName evidence="2">DUF4359 domain-containing protein</fullName>
    </recommendedName>
</protein>
<proteinExistence type="predicted"/>
<comment type="caution">
    <text evidence="1">The sequence shown here is derived from an EMBL/GenBank/DDBJ whole genome shotgun (WGS) entry which is preliminary data.</text>
</comment>
<dbReference type="EMBL" id="DTMM01000099">
    <property type="protein sequence ID" value="HFT93358.1"/>
    <property type="molecule type" value="Genomic_DNA"/>
</dbReference>
<gene>
    <name evidence="1" type="ORF">ENX03_05355</name>
</gene>
<evidence type="ECO:0008006" key="2">
    <source>
        <dbReference type="Google" id="ProtNLM"/>
    </source>
</evidence>
<accession>A0A7C3LXR1</accession>
<organism evidence="1">
    <name type="scientific">Leptospirillum ferriphilum</name>
    <dbReference type="NCBI Taxonomy" id="178606"/>
    <lineage>
        <taxon>Bacteria</taxon>
        <taxon>Pseudomonadati</taxon>
        <taxon>Nitrospirota</taxon>
        <taxon>Nitrospiria</taxon>
        <taxon>Nitrospirales</taxon>
        <taxon>Nitrospiraceae</taxon>
        <taxon>Leptospirillum</taxon>
    </lineage>
</organism>
<dbReference type="AlphaFoldDB" id="A0A7C3LXR1"/>
<name>A0A7C3LXR1_9BACT</name>
<reference evidence="1" key="1">
    <citation type="journal article" date="2020" name="mSystems">
        <title>Genome- and Community-Level Interaction Insights into Carbon Utilization and Element Cycling Functions of Hydrothermarchaeota in Hydrothermal Sediment.</title>
        <authorList>
            <person name="Zhou Z."/>
            <person name="Liu Y."/>
            <person name="Xu W."/>
            <person name="Pan J."/>
            <person name="Luo Z.H."/>
            <person name="Li M."/>
        </authorList>
    </citation>
    <scope>NUCLEOTIDE SEQUENCE [LARGE SCALE GENOMIC DNA]</scope>
    <source>
        <strain evidence="1">SpSt-902</strain>
    </source>
</reference>